<evidence type="ECO:0000256" key="9">
    <source>
        <dbReference type="ARBA" id="ARBA00023136"/>
    </source>
</evidence>
<accession>A0AAE0VSD6</accession>
<dbReference type="InterPro" id="IPR043544">
    <property type="entry name" value="SNX10/11"/>
</dbReference>
<sequence length="420" mass="47127">MFDISVRNPIARSFTSYEIAIKTTDPAFTSKRSSVRRRYSEFCWLRKRLQFHHPTCALPELPPKQIFGTTDINFIIQRMKGLESWIIELTKEPMFISDTTVHLFLQTQLTCEEIEKYLKGEISEEYIQSFWKASSVTEDDKSSIINREKEQEVDHKDVAVSNTNGVDNALPLSGSSIEDLVFVSDYSSCINSGNSADSLKVTERTKSYSPLLEVDSEQNQSLRKYRFSEYSEKIIDVDRLKEEGDHTKTENLAINMCISSANKHNNDGDKCSTDDKKGSFDVIKNGRETDLDSAHLVTVVMDISSLVKVVMDISSLVVVMDIHISSLVKVVMDISSLVTVVMDISSLVTVVMDISSLVVVMDISSLVKVVMDISSLVTVVMDISSLVTVVMDISSLVKVVMDINSPVTVVMDISRRMAHR</sequence>
<comment type="caution">
    <text evidence="12">The sequence shown here is derived from an EMBL/GenBank/DDBJ whole genome shotgun (WGS) entry which is preliminary data.</text>
</comment>
<evidence type="ECO:0000256" key="5">
    <source>
        <dbReference type="ARBA" id="ARBA00022490"/>
    </source>
</evidence>
<dbReference type="PANTHER" id="PTHR46209:SF3">
    <property type="entry name" value="PX DOMAIN-CONTAINING PROTEIN"/>
    <property type="match status" value="1"/>
</dbReference>
<dbReference type="InterPro" id="IPR036871">
    <property type="entry name" value="PX_dom_sf"/>
</dbReference>
<dbReference type="PANTHER" id="PTHR46209">
    <property type="entry name" value="PX DOMAIN-CONTAINING PROTEIN"/>
    <property type="match status" value="1"/>
</dbReference>
<evidence type="ECO:0000256" key="8">
    <source>
        <dbReference type="ARBA" id="ARBA00023121"/>
    </source>
</evidence>
<reference evidence="12" key="1">
    <citation type="journal article" date="2021" name="Genome Biol. Evol.">
        <title>A High-Quality Reference Genome for a Parasitic Bivalve with Doubly Uniparental Inheritance (Bivalvia: Unionida).</title>
        <authorList>
            <person name="Smith C.H."/>
        </authorList>
    </citation>
    <scope>NUCLEOTIDE SEQUENCE</scope>
    <source>
        <strain evidence="12">CHS0354</strain>
    </source>
</reference>
<evidence type="ECO:0000256" key="10">
    <source>
        <dbReference type="ARBA" id="ARBA00029433"/>
    </source>
</evidence>
<dbReference type="InterPro" id="IPR001683">
    <property type="entry name" value="PX_dom"/>
</dbReference>
<dbReference type="GO" id="GO:1901981">
    <property type="term" value="F:phosphatidylinositol phosphate binding"/>
    <property type="evidence" value="ECO:0007669"/>
    <property type="project" value="TreeGrafter"/>
</dbReference>
<protein>
    <recommendedName>
        <fullName evidence="11">PX domain-containing protein</fullName>
    </recommendedName>
</protein>
<organism evidence="12 13">
    <name type="scientific">Potamilus streckersoni</name>
    <dbReference type="NCBI Taxonomy" id="2493646"/>
    <lineage>
        <taxon>Eukaryota</taxon>
        <taxon>Metazoa</taxon>
        <taxon>Spiralia</taxon>
        <taxon>Lophotrochozoa</taxon>
        <taxon>Mollusca</taxon>
        <taxon>Bivalvia</taxon>
        <taxon>Autobranchia</taxon>
        <taxon>Heteroconchia</taxon>
        <taxon>Palaeoheterodonta</taxon>
        <taxon>Unionida</taxon>
        <taxon>Unionoidea</taxon>
        <taxon>Unionidae</taxon>
        <taxon>Ambleminae</taxon>
        <taxon>Lampsilini</taxon>
        <taxon>Potamilus</taxon>
    </lineage>
</organism>
<dbReference type="Pfam" id="PF00787">
    <property type="entry name" value="PX"/>
    <property type="match status" value="1"/>
</dbReference>
<dbReference type="PROSITE" id="PS50195">
    <property type="entry name" value="PX"/>
    <property type="match status" value="1"/>
</dbReference>
<dbReference type="GO" id="GO:0016050">
    <property type="term" value="P:vesicle organization"/>
    <property type="evidence" value="ECO:0007669"/>
    <property type="project" value="TreeGrafter"/>
</dbReference>
<evidence type="ECO:0000259" key="11">
    <source>
        <dbReference type="PROSITE" id="PS50195"/>
    </source>
</evidence>
<keyword evidence="13" id="KW-1185">Reference proteome</keyword>
<evidence type="ECO:0000256" key="4">
    <source>
        <dbReference type="ARBA" id="ARBA00022448"/>
    </source>
</evidence>
<evidence type="ECO:0000256" key="1">
    <source>
        <dbReference type="ARBA" id="ARBA00004177"/>
    </source>
</evidence>
<keyword evidence="5" id="KW-0963">Cytoplasm</keyword>
<keyword evidence="8" id="KW-0446">Lipid-binding</keyword>
<dbReference type="GO" id="GO:0006886">
    <property type="term" value="P:intracellular protein transport"/>
    <property type="evidence" value="ECO:0007669"/>
    <property type="project" value="InterPro"/>
</dbReference>
<proteinExistence type="inferred from homology"/>
<reference evidence="12" key="3">
    <citation type="submission" date="2023-05" db="EMBL/GenBank/DDBJ databases">
        <authorList>
            <person name="Smith C.H."/>
        </authorList>
    </citation>
    <scope>NUCLEOTIDE SEQUENCE</scope>
    <source>
        <strain evidence="12">CHS0354</strain>
        <tissue evidence="12">Mantle</tissue>
    </source>
</reference>
<evidence type="ECO:0000256" key="6">
    <source>
        <dbReference type="ARBA" id="ARBA00022753"/>
    </source>
</evidence>
<evidence type="ECO:0000313" key="12">
    <source>
        <dbReference type="EMBL" id="KAK3588389.1"/>
    </source>
</evidence>
<gene>
    <name evidence="12" type="ORF">CHS0354_024280</name>
</gene>
<evidence type="ECO:0000313" key="13">
    <source>
        <dbReference type="Proteomes" id="UP001195483"/>
    </source>
</evidence>
<name>A0AAE0VSD6_9BIVA</name>
<dbReference type="GO" id="GO:0005768">
    <property type="term" value="C:endosome"/>
    <property type="evidence" value="ECO:0007669"/>
    <property type="project" value="UniProtKB-SubCell"/>
</dbReference>
<comment type="similarity">
    <text evidence="3">Belongs to the sorting nexin family.</text>
</comment>
<evidence type="ECO:0000256" key="3">
    <source>
        <dbReference type="ARBA" id="ARBA00010883"/>
    </source>
</evidence>
<evidence type="ECO:0000256" key="2">
    <source>
        <dbReference type="ARBA" id="ARBA00004496"/>
    </source>
</evidence>
<reference evidence="12" key="2">
    <citation type="journal article" date="2021" name="Genome Biol. Evol.">
        <title>Developing a high-quality reference genome for a parasitic bivalve with doubly uniparental inheritance (Bivalvia: Unionida).</title>
        <authorList>
            <person name="Smith C.H."/>
        </authorList>
    </citation>
    <scope>NUCLEOTIDE SEQUENCE</scope>
    <source>
        <strain evidence="12">CHS0354</strain>
        <tissue evidence="12">Mantle</tissue>
    </source>
</reference>
<feature type="domain" description="PX" evidence="11">
    <location>
        <begin position="1"/>
        <end position="111"/>
    </location>
</feature>
<dbReference type="AlphaFoldDB" id="A0AAE0VSD6"/>
<evidence type="ECO:0000256" key="7">
    <source>
        <dbReference type="ARBA" id="ARBA00022927"/>
    </source>
</evidence>
<dbReference type="Proteomes" id="UP001195483">
    <property type="component" value="Unassembled WGS sequence"/>
</dbReference>
<keyword evidence="7" id="KW-0653">Protein transport</keyword>
<comment type="subcellular location">
    <subcellularLocation>
        <location evidence="2">Cytoplasm</location>
    </subcellularLocation>
    <subcellularLocation>
        <location evidence="10">Endomembrane system</location>
        <topology evidence="10">Peripheral membrane protein</topology>
        <orientation evidence="10">Cytoplasmic side</orientation>
    </subcellularLocation>
    <subcellularLocation>
        <location evidence="1">Endosome</location>
    </subcellularLocation>
</comment>
<keyword evidence="4" id="KW-0813">Transport</keyword>
<keyword evidence="9" id="KW-0472">Membrane</keyword>
<keyword evidence="6" id="KW-0967">Endosome</keyword>
<dbReference type="Gene3D" id="3.30.1520.10">
    <property type="entry name" value="Phox-like domain"/>
    <property type="match status" value="1"/>
</dbReference>
<dbReference type="SUPFAM" id="SSF64268">
    <property type="entry name" value="PX domain"/>
    <property type="match status" value="1"/>
</dbReference>
<dbReference type="SMART" id="SM00312">
    <property type="entry name" value="PX"/>
    <property type="match status" value="1"/>
</dbReference>
<dbReference type="EMBL" id="JAEAOA010001438">
    <property type="protein sequence ID" value="KAK3588389.1"/>
    <property type="molecule type" value="Genomic_DNA"/>
</dbReference>